<dbReference type="InterPro" id="IPR008974">
    <property type="entry name" value="TRAF-like"/>
</dbReference>
<organism evidence="3 4">
    <name type="scientific">Acrasis kona</name>
    <dbReference type="NCBI Taxonomy" id="1008807"/>
    <lineage>
        <taxon>Eukaryota</taxon>
        <taxon>Discoba</taxon>
        <taxon>Heterolobosea</taxon>
        <taxon>Tetramitia</taxon>
        <taxon>Eutetramitia</taxon>
        <taxon>Acrasidae</taxon>
        <taxon>Acrasis</taxon>
    </lineage>
</organism>
<proteinExistence type="predicted"/>
<dbReference type="CDD" id="cd00121">
    <property type="entry name" value="MATH"/>
    <property type="match status" value="1"/>
</dbReference>
<dbReference type="GO" id="GO:0051260">
    <property type="term" value="P:protein homooligomerization"/>
    <property type="evidence" value="ECO:0007669"/>
    <property type="project" value="InterPro"/>
</dbReference>
<keyword evidence="4" id="KW-1185">Reference proteome</keyword>
<dbReference type="InterPro" id="IPR011333">
    <property type="entry name" value="SKP1/BTB/POZ_sf"/>
</dbReference>
<dbReference type="EMBL" id="JAOPGA020001146">
    <property type="protein sequence ID" value="KAL0485547.1"/>
    <property type="molecule type" value="Genomic_DNA"/>
</dbReference>
<dbReference type="InterPro" id="IPR002083">
    <property type="entry name" value="MATH/TRAF_dom"/>
</dbReference>
<feature type="region of interest" description="Disordered" evidence="1">
    <location>
        <begin position="44"/>
        <end position="67"/>
    </location>
</feature>
<evidence type="ECO:0000259" key="2">
    <source>
        <dbReference type="PROSITE" id="PS50097"/>
    </source>
</evidence>
<comment type="caution">
    <text evidence="3">The sequence shown here is derived from an EMBL/GenBank/DDBJ whole genome shotgun (WGS) entry which is preliminary data.</text>
</comment>
<accession>A0AAW2Z8K6</accession>
<dbReference type="Pfam" id="PF02214">
    <property type="entry name" value="BTB_2"/>
    <property type="match status" value="1"/>
</dbReference>
<dbReference type="PANTHER" id="PTHR11145:SF8">
    <property type="entry name" value="RE57120P"/>
    <property type="match status" value="1"/>
</dbReference>
<evidence type="ECO:0000313" key="4">
    <source>
        <dbReference type="Proteomes" id="UP001431209"/>
    </source>
</evidence>
<sequence length="339" mass="38875">MEPFCLLCHGLPTVLGCYIQKNKRCVSSRQDDLVFVTDMKKRKLQEVTPDEGSSSKDSNHNDDKKQSLSTSDLQLVLPIKLNIGGQVFLTLKDTLTSIEGSYFASVFSPHFAEPITAEDGSYFVDRDPTDFKIILNHLRGKNVSAAIKCLDKSRRQSLIEECKFYGLDESMGKYFKEILLSSHLEKRAGSTFKTKMKFKHSSVVYGVHGTYDFDKHYPSHDFSAFGIKWCCDFKGTKAGKSLSMFLTPKKLYGYAFKLKCSFNMDSEDDGNTFTHEYRTEDEGWGYPSFVQVKDLRDERDHYMIIEMKLLDFKVKQSKTLLERDTESEYVPPAKKTKNK</sequence>
<dbReference type="Gene3D" id="3.30.710.10">
    <property type="entry name" value="Potassium Channel Kv1.1, Chain A"/>
    <property type="match status" value="1"/>
</dbReference>
<protein>
    <submittedName>
        <fullName evidence="3">SH3KBP1-binding protein</fullName>
    </submittedName>
</protein>
<gene>
    <name evidence="3" type="ORF">AKO1_003091</name>
</gene>
<dbReference type="CDD" id="cd18316">
    <property type="entry name" value="BTB_POZ_KCTD-like"/>
    <property type="match status" value="1"/>
</dbReference>
<feature type="domain" description="BTB" evidence="2">
    <location>
        <begin position="71"/>
        <end position="147"/>
    </location>
</feature>
<dbReference type="Gene3D" id="2.60.210.10">
    <property type="entry name" value="Apoptosis, Tumor Necrosis Factor Receptor Associated Protein 2, Chain A"/>
    <property type="match status" value="1"/>
</dbReference>
<dbReference type="AlphaFoldDB" id="A0AAW2Z8K6"/>
<dbReference type="SUPFAM" id="SSF49599">
    <property type="entry name" value="TRAF domain-like"/>
    <property type="match status" value="1"/>
</dbReference>
<dbReference type="InterPro" id="IPR000210">
    <property type="entry name" value="BTB/POZ_dom"/>
</dbReference>
<name>A0AAW2Z8K6_9EUKA</name>
<dbReference type="SUPFAM" id="SSF54695">
    <property type="entry name" value="POZ domain"/>
    <property type="match status" value="1"/>
</dbReference>
<reference evidence="3 4" key="1">
    <citation type="submission" date="2024-03" db="EMBL/GenBank/DDBJ databases">
        <title>The Acrasis kona genome and developmental transcriptomes reveal deep origins of eukaryotic multicellular pathways.</title>
        <authorList>
            <person name="Sheikh S."/>
            <person name="Fu C.-J."/>
            <person name="Brown M.W."/>
            <person name="Baldauf S.L."/>
        </authorList>
    </citation>
    <scope>NUCLEOTIDE SEQUENCE [LARGE SCALE GENOMIC DNA]</scope>
    <source>
        <strain evidence="3 4">ATCC MYA-3509</strain>
    </source>
</reference>
<evidence type="ECO:0000256" key="1">
    <source>
        <dbReference type="SAM" id="MobiDB-lite"/>
    </source>
</evidence>
<dbReference type="PANTHER" id="PTHR11145">
    <property type="entry name" value="BTB/POZ DOMAIN-CONTAINING ADAPTER FOR CUL3-MEDIATED RHOA DEGRADATION PROTEIN FAMILY MEMBER"/>
    <property type="match status" value="1"/>
</dbReference>
<dbReference type="InterPro" id="IPR003131">
    <property type="entry name" value="T1-type_BTB"/>
</dbReference>
<evidence type="ECO:0000313" key="3">
    <source>
        <dbReference type="EMBL" id="KAL0485547.1"/>
    </source>
</evidence>
<feature type="compositionally biased region" description="Basic and acidic residues" evidence="1">
    <location>
        <begin position="53"/>
        <end position="66"/>
    </location>
</feature>
<dbReference type="Proteomes" id="UP001431209">
    <property type="component" value="Unassembled WGS sequence"/>
</dbReference>
<dbReference type="PROSITE" id="PS50097">
    <property type="entry name" value="BTB"/>
    <property type="match status" value="1"/>
</dbReference>
<dbReference type="InterPro" id="IPR045068">
    <property type="entry name" value="BACURD1-3"/>
</dbReference>